<comment type="caution">
    <text evidence="2">The sequence shown here is derived from an EMBL/GenBank/DDBJ whole genome shotgun (WGS) entry which is preliminary data.</text>
</comment>
<name>A0A0A2MNR5_9FLAO</name>
<dbReference type="SUPFAM" id="SSF55136">
    <property type="entry name" value="Probable bacterial effector-binding domain"/>
    <property type="match status" value="1"/>
</dbReference>
<dbReference type="PANTHER" id="PTHR36444">
    <property type="entry name" value="TRANSCRIPTIONAL REGULATOR PROTEIN YOBU-RELATED"/>
    <property type="match status" value="1"/>
</dbReference>
<dbReference type="eggNOG" id="COG3708">
    <property type="taxonomic scope" value="Bacteria"/>
</dbReference>
<accession>A0A0A2MNR5</accession>
<dbReference type="STRING" id="1107311.Q767_13590"/>
<dbReference type="SMART" id="SM00871">
    <property type="entry name" value="AraC_E_bind"/>
    <property type="match status" value="1"/>
</dbReference>
<dbReference type="InterPro" id="IPR011256">
    <property type="entry name" value="Reg_factor_effector_dom_sf"/>
</dbReference>
<evidence type="ECO:0000313" key="2">
    <source>
        <dbReference type="EMBL" id="KGO93974.1"/>
    </source>
</evidence>
<dbReference type="InterPro" id="IPR010499">
    <property type="entry name" value="AraC_E-bd"/>
</dbReference>
<dbReference type="RefSeq" id="WP_035630783.1">
    <property type="nucleotide sequence ID" value="NZ_AVCS01000011.1"/>
</dbReference>
<sequence>MKPRIELLSAKKLIGKRKNMSFAKNTTFELWRSFMSTRKEIENAVGTNLYSVQVYPENYFKKFSPNTEFEKWATMEVSDFENVPDEMDSFKLQGGCYAVFTYKGSSTSTKIFDYIFTKWLPNSGYRLDNRPHFEILGEKYKNADPNSEEEIWIPIKAKE</sequence>
<dbReference type="AlphaFoldDB" id="A0A0A2MNR5"/>
<gene>
    <name evidence="2" type="ORF">Q767_13590</name>
</gene>
<evidence type="ECO:0000313" key="3">
    <source>
        <dbReference type="Proteomes" id="UP000030149"/>
    </source>
</evidence>
<proteinExistence type="predicted"/>
<keyword evidence="3" id="KW-1185">Reference proteome</keyword>
<protein>
    <recommendedName>
        <fullName evidence="1">AraC effector-binding domain-containing protein</fullName>
    </recommendedName>
</protein>
<dbReference type="Proteomes" id="UP000030149">
    <property type="component" value="Unassembled WGS sequence"/>
</dbReference>
<dbReference type="Gene3D" id="3.20.80.10">
    <property type="entry name" value="Regulatory factor, effector binding domain"/>
    <property type="match status" value="1"/>
</dbReference>
<dbReference type="PATRIC" id="fig|1107311.5.peg.1238"/>
<evidence type="ECO:0000259" key="1">
    <source>
        <dbReference type="SMART" id="SM00871"/>
    </source>
</evidence>
<dbReference type="PANTHER" id="PTHR36444:SF2">
    <property type="entry name" value="TRANSCRIPTIONAL REGULATOR PROTEIN YOBU-RELATED"/>
    <property type="match status" value="1"/>
</dbReference>
<reference evidence="2 3" key="2">
    <citation type="journal article" date="2015" name="Stand. Genomic Sci.">
        <title>High quality draft genomic sequence of Flavobacterium enshiense DK69(T) and comparison among Flavobacterium genomes.</title>
        <authorList>
            <person name="Zeng Z."/>
            <person name="Chen C."/>
            <person name="Du H."/>
            <person name="Wang G."/>
            <person name="Li M."/>
        </authorList>
    </citation>
    <scope>NUCLEOTIDE SEQUENCE [LARGE SCALE GENOMIC DNA]</scope>
    <source>
        <strain evidence="2 3">DK69</strain>
    </source>
</reference>
<dbReference type="InterPro" id="IPR053182">
    <property type="entry name" value="YobU-like_regulator"/>
</dbReference>
<dbReference type="EMBL" id="JRLZ01000017">
    <property type="protein sequence ID" value="KGO93974.1"/>
    <property type="molecule type" value="Genomic_DNA"/>
</dbReference>
<feature type="domain" description="AraC effector-binding" evidence="1">
    <location>
        <begin position="1"/>
        <end position="156"/>
    </location>
</feature>
<dbReference type="OrthoDB" id="8560232at2"/>
<reference evidence="3" key="1">
    <citation type="submission" date="2013-09" db="EMBL/GenBank/DDBJ databases">
        <authorList>
            <person name="Zeng Z."/>
            <person name="Chen C."/>
        </authorList>
    </citation>
    <scope>NUCLEOTIDE SEQUENCE [LARGE SCALE GENOMIC DNA]</scope>
    <source>
        <strain evidence="3">DK69</strain>
    </source>
</reference>
<dbReference type="Pfam" id="PF06445">
    <property type="entry name" value="GyrI-like"/>
    <property type="match status" value="1"/>
</dbReference>
<organism evidence="2 3">
    <name type="scientific">Flavobacterium enshiense DK69</name>
    <dbReference type="NCBI Taxonomy" id="1107311"/>
    <lineage>
        <taxon>Bacteria</taxon>
        <taxon>Pseudomonadati</taxon>
        <taxon>Bacteroidota</taxon>
        <taxon>Flavobacteriia</taxon>
        <taxon>Flavobacteriales</taxon>
        <taxon>Flavobacteriaceae</taxon>
        <taxon>Flavobacterium</taxon>
    </lineage>
</organism>
<dbReference type="InterPro" id="IPR029442">
    <property type="entry name" value="GyrI-like"/>
</dbReference>